<feature type="compositionally biased region" description="Basic and acidic residues" evidence="5">
    <location>
        <begin position="21"/>
        <end position="38"/>
    </location>
</feature>
<evidence type="ECO:0000259" key="7">
    <source>
        <dbReference type="Pfam" id="PF17827"/>
    </source>
</evidence>
<dbReference type="InterPro" id="IPR050320">
    <property type="entry name" value="N5-glutamine_MTase"/>
</dbReference>
<keyword evidence="1 4" id="KW-0489">Methyltransferase</keyword>
<dbReference type="NCBIfam" id="TIGR03534">
    <property type="entry name" value="RF_mod_PrmC"/>
    <property type="match status" value="1"/>
</dbReference>
<dbReference type="Gene3D" id="1.10.8.10">
    <property type="entry name" value="DNA helicase RuvA subunit, C-terminal domain"/>
    <property type="match status" value="1"/>
</dbReference>
<gene>
    <name evidence="4 8" type="primary">prmC</name>
    <name evidence="8" type="ORF">IED13_13750</name>
</gene>
<dbReference type="PANTHER" id="PTHR18895">
    <property type="entry name" value="HEMK METHYLTRANSFERASE"/>
    <property type="match status" value="1"/>
</dbReference>
<feature type="domain" description="Methyltransferase" evidence="6">
    <location>
        <begin position="234"/>
        <end position="308"/>
    </location>
</feature>
<reference evidence="8" key="1">
    <citation type="submission" date="2020-09" db="EMBL/GenBank/DDBJ databases">
        <title>Bosea spartocytisi sp. nov. a root nodule endophyte of Spartocytisus supranubius in the high mountain ecosystem fo the Teide National Park (Canary Islands, Spain).</title>
        <authorList>
            <person name="Pulido-Suarez L."/>
            <person name="Peix A."/>
            <person name="Igual J.M."/>
            <person name="Socas-Perez N."/>
            <person name="Velazquez E."/>
            <person name="Flores-Felix J.D."/>
            <person name="Leon-Barrios M."/>
        </authorList>
    </citation>
    <scope>NUCLEOTIDE SEQUENCE</scope>
    <source>
        <strain evidence="8">SSUT16</strain>
    </source>
</reference>
<comment type="function">
    <text evidence="4">Methylates the class 1 translation termination release factors RF1/PrfA and RF2/PrfB on the glutamine residue of the universally conserved GGQ motif.</text>
</comment>
<protein>
    <recommendedName>
        <fullName evidence="4">Release factor glutamine methyltransferase</fullName>
        <shortName evidence="4">RF MTase</shortName>
        <ecNumber evidence="4">2.1.1.297</ecNumber>
    </recommendedName>
    <alternativeName>
        <fullName evidence="4">N5-glutamine methyltransferase PrmC</fullName>
    </alternativeName>
    <alternativeName>
        <fullName evidence="4">Protein-(glutamine-N5) MTase PrmC</fullName>
    </alternativeName>
    <alternativeName>
        <fullName evidence="4">Protein-glutamine N-methyltransferase PrmC</fullName>
    </alternativeName>
</protein>
<sequence>MKPNSPSRVADASTPANGGTSHDEDRIDDRDGRVDGSGHVRRFTGAGADHAQGDVRQAGGPSGSDDPGSSPQGLPDGDEGRSREQGLAPHQDEAVRRPEDAGQQLNPTDRAARAAVEGLGEGAVPTVREARRLVVRALRQAGIEPAGLEARLLLEGALETRHLDPDRSLDPATAAVLAGFLHRRIVGEPVWRVLGEREFWGLTFRLSPATLEPRPDSETIVEAALDRLGGRRDETLSILDLGTGTGCLLVALLSECRNATGLGIDLSAEACETAAGNAARNGVAGRVSFRQGRWTEGLSGPFDLIVSNPPYIPSSDIATLAVEVREHDPRLALDGGPDGLDPYRCFARSLPALLAPGGFIVLEIGAGQKQDIASIMAGGGLELQASRYDLGGHERALIFAPA</sequence>
<evidence type="ECO:0000256" key="3">
    <source>
        <dbReference type="ARBA" id="ARBA00022691"/>
    </source>
</evidence>
<dbReference type="Proteomes" id="UP000619295">
    <property type="component" value="Unassembled WGS sequence"/>
</dbReference>
<dbReference type="GO" id="GO:0003676">
    <property type="term" value="F:nucleic acid binding"/>
    <property type="evidence" value="ECO:0007669"/>
    <property type="project" value="InterPro"/>
</dbReference>
<dbReference type="InterPro" id="IPR002052">
    <property type="entry name" value="DNA_methylase_N6_adenine_CS"/>
</dbReference>
<dbReference type="PANTHER" id="PTHR18895:SF74">
    <property type="entry name" value="MTRF1L RELEASE FACTOR GLUTAMINE METHYLTRANSFERASE"/>
    <property type="match status" value="1"/>
</dbReference>
<feature type="binding site" evidence="4">
    <location>
        <begin position="308"/>
        <end position="311"/>
    </location>
    <ligand>
        <name>substrate</name>
    </ligand>
</feature>
<feature type="binding site" evidence="4">
    <location>
        <position position="294"/>
    </location>
    <ligand>
        <name>S-adenosyl-L-methionine</name>
        <dbReference type="ChEBI" id="CHEBI:59789"/>
    </ligand>
</feature>
<dbReference type="AlphaFoldDB" id="A0A927EDM1"/>
<feature type="region of interest" description="Disordered" evidence="5">
    <location>
        <begin position="1"/>
        <end position="110"/>
    </location>
</feature>
<comment type="catalytic activity">
    <reaction evidence="4">
        <text>L-glutaminyl-[peptide chain release factor] + S-adenosyl-L-methionine = N(5)-methyl-L-glutaminyl-[peptide chain release factor] + S-adenosyl-L-homocysteine + H(+)</text>
        <dbReference type="Rhea" id="RHEA:42896"/>
        <dbReference type="Rhea" id="RHEA-COMP:10271"/>
        <dbReference type="Rhea" id="RHEA-COMP:10272"/>
        <dbReference type="ChEBI" id="CHEBI:15378"/>
        <dbReference type="ChEBI" id="CHEBI:30011"/>
        <dbReference type="ChEBI" id="CHEBI:57856"/>
        <dbReference type="ChEBI" id="CHEBI:59789"/>
        <dbReference type="ChEBI" id="CHEBI:61891"/>
        <dbReference type="EC" id="2.1.1.297"/>
    </reaction>
</comment>
<accession>A0A927EDM1</accession>
<keyword evidence="3 4" id="KW-0949">S-adenosyl-L-methionine</keyword>
<dbReference type="GO" id="GO:0102559">
    <property type="term" value="F:peptide chain release factor N(5)-glutamine methyltransferase activity"/>
    <property type="evidence" value="ECO:0007669"/>
    <property type="project" value="UniProtKB-EC"/>
</dbReference>
<dbReference type="InterPro" id="IPR040758">
    <property type="entry name" value="PrmC_N"/>
</dbReference>
<feature type="binding site" evidence="4">
    <location>
        <position position="265"/>
    </location>
    <ligand>
        <name>S-adenosyl-L-methionine</name>
        <dbReference type="ChEBI" id="CHEBI:59789"/>
    </ligand>
</feature>
<dbReference type="PROSITE" id="PS00092">
    <property type="entry name" value="N6_MTASE"/>
    <property type="match status" value="1"/>
</dbReference>
<feature type="compositionally biased region" description="Basic and acidic residues" evidence="5">
    <location>
        <begin position="78"/>
        <end position="100"/>
    </location>
</feature>
<dbReference type="InterPro" id="IPR025714">
    <property type="entry name" value="Methyltranfer_dom"/>
</dbReference>
<comment type="caution">
    <text evidence="8">The sequence shown here is derived from an EMBL/GenBank/DDBJ whole genome shotgun (WGS) entry which is preliminary data.</text>
</comment>
<keyword evidence="2 4" id="KW-0808">Transferase</keyword>
<dbReference type="EMBL" id="JACXWY010000007">
    <property type="protein sequence ID" value="MBD3846769.1"/>
    <property type="molecule type" value="Genomic_DNA"/>
</dbReference>
<feature type="compositionally biased region" description="Low complexity" evidence="5">
    <location>
        <begin position="63"/>
        <end position="75"/>
    </location>
</feature>
<dbReference type="InterPro" id="IPR029063">
    <property type="entry name" value="SAM-dependent_MTases_sf"/>
</dbReference>
<evidence type="ECO:0000256" key="1">
    <source>
        <dbReference type="ARBA" id="ARBA00022603"/>
    </source>
</evidence>
<evidence type="ECO:0000256" key="4">
    <source>
        <dbReference type="HAMAP-Rule" id="MF_02126"/>
    </source>
</evidence>
<feature type="binding site" evidence="4">
    <location>
        <begin position="242"/>
        <end position="246"/>
    </location>
    <ligand>
        <name>S-adenosyl-L-methionine</name>
        <dbReference type="ChEBI" id="CHEBI:59789"/>
    </ligand>
</feature>
<dbReference type="Pfam" id="PF17827">
    <property type="entry name" value="PrmC_N"/>
    <property type="match status" value="1"/>
</dbReference>
<dbReference type="Pfam" id="PF13847">
    <property type="entry name" value="Methyltransf_31"/>
    <property type="match status" value="1"/>
</dbReference>
<dbReference type="SUPFAM" id="SSF53335">
    <property type="entry name" value="S-adenosyl-L-methionine-dependent methyltransferases"/>
    <property type="match status" value="1"/>
</dbReference>
<evidence type="ECO:0000256" key="5">
    <source>
        <dbReference type="SAM" id="MobiDB-lite"/>
    </source>
</evidence>
<dbReference type="Gene3D" id="3.40.50.150">
    <property type="entry name" value="Vaccinia Virus protein VP39"/>
    <property type="match status" value="1"/>
</dbReference>
<dbReference type="GO" id="GO:0032259">
    <property type="term" value="P:methylation"/>
    <property type="evidence" value="ECO:0007669"/>
    <property type="project" value="UniProtKB-KW"/>
</dbReference>
<organism evidence="8 9">
    <name type="scientific">Bosea spartocytisi</name>
    <dbReference type="NCBI Taxonomy" id="2773451"/>
    <lineage>
        <taxon>Bacteria</taxon>
        <taxon>Pseudomonadati</taxon>
        <taxon>Pseudomonadota</taxon>
        <taxon>Alphaproteobacteria</taxon>
        <taxon>Hyphomicrobiales</taxon>
        <taxon>Boseaceae</taxon>
        <taxon>Bosea</taxon>
    </lineage>
</organism>
<comment type="similarity">
    <text evidence="4">Belongs to the protein N5-glutamine methyltransferase family. PrmC subfamily.</text>
</comment>
<dbReference type="HAMAP" id="MF_02126">
    <property type="entry name" value="RF_methyltr_PrmC"/>
    <property type="match status" value="1"/>
</dbReference>
<proteinExistence type="inferred from homology"/>
<evidence type="ECO:0000256" key="2">
    <source>
        <dbReference type="ARBA" id="ARBA00022679"/>
    </source>
</evidence>
<dbReference type="InterPro" id="IPR019874">
    <property type="entry name" value="RF_methyltr_PrmC"/>
</dbReference>
<dbReference type="EC" id="2.1.1.297" evidence="4"/>
<keyword evidence="9" id="KW-1185">Reference proteome</keyword>
<evidence type="ECO:0000313" key="9">
    <source>
        <dbReference type="Proteomes" id="UP000619295"/>
    </source>
</evidence>
<feature type="domain" description="Release factor glutamine methyltransferase N-terminal" evidence="7">
    <location>
        <begin position="129"/>
        <end position="195"/>
    </location>
</feature>
<dbReference type="InterPro" id="IPR004556">
    <property type="entry name" value="HemK-like"/>
</dbReference>
<dbReference type="NCBIfam" id="TIGR00536">
    <property type="entry name" value="hemK_fam"/>
    <property type="match status" value="1"/>
</dbReference>
<evidence type="ECO:0000259" key="6">
    <source>
        <dbReference type="Pfam" id="PF13847"/>
    </source>
</evidence>
<name>A0A927EDM1_9HYPH</name>
<dbReference type="CDD" id="cd02440">
    <property type="entry name" value="AdoMet_MTases"/>
    <property type="match status" value="1"/>
</dbReference>
<feature type="binding site" evidence="4">
    <location>
        <position position="308"/>
    </location>
    <ligand>
        <name>S-adenosyl-L-methionine</name>
        <dbReference type="ChEBI" id="CHEBI:59789"/>
    </ligand>
</feature>
<evidence type="ECO:0000313" key="8">
    <source>
        <dbReference type="EMBL" id="MBD3846769.1"/>
    </source>
</evidence>